<protein>
    <recommendedName>
        <fullName evidence="4">ABC transporter</fullName>
    </recommendedName>
</protein>
<feature type="transmembrane region" description="Helical" evidence="1">
    <location>
        <begin position="120"/>
        <end position="141"/>
    </location>
</feature>
<organism evidence="2 3">
    <name type="scientific">Kitasatospora paracochleata</name>
    <dbReference type="NCBI Taxonomy" id="58354"/>
    <lineage>
        <taxon>Bacteria</taxon>
        <taxon>Bacillati</taxon>
        <taxon>Actinomycetota</taxon>
        <taxon>Actinomycetes</taxon>
        <taxon>Kitasatosporales</taxon>
        <taxon>Streptomycetaceae</taxon>
        <taxon>Kitasatospora</taxon>
    </lineage>
</organism>
<sequence>MRVLVRYHLELLVRSQRWLPPFLAYVLLMVIGLSGGEEALGAFGWSGAVLLPVTAWLVRCAVTAEPAASRACLTAAAGAVRVHLAALFAALLAGGALALAGLAVVGLVAGGSKADPASTALAGVLASAVCVLLGAAVGALFNRPVLLSAQYGIPLSLAAATLVLVTPGAPPNVVVRALITASRGRGLELPALLAAVPVAAVVAGLALAAAALLAGRRQE</sequence>
<feature type="transmembrane region" description="Helical" evidence="1">
    <location>
        <begin position="18"/>
        <end position="36"/>
    </location>
</feature>
<keyword evidence="1" id="KW-0812">Transmembrane</keyword>
<evidence type="ECO:0000313" key="2">
    <source>
        <dbReference type="EMBL" id="MCP2307241.1"/>
    </source>
</evidence>
<feature type="transmembrane region" description="Helical" evidence="1">
    <location>
        <begin position="82"/>
        <end position="108"/>
    </location>
</feature>
<keyword evidence="1" id="KW-1133">Transmembrane helix</keyword>
<comment type="caution">
    <text evidence="2">The sequence shown here is derived from an EMBL/GenBank/DDBJ whole genome shotgun (WGS) entry which is preliminary data.</text>
</comment>
<evidence type="ECO:0000256" key="1">
    <source>
        <dbReference type="SAM" id="Phobius"/>
    </source>
</evidence>
<keyword evidence="1" id="KW-0472">Membrane</keyword>
<feature type="transmembrane region" description="Helical" evidence="1">
    <location>
        <begin position="153"/>
        <end position="169"/>
    </location>
</feature>
<keyword evidence="3" id="KW-1185">Reference proteome</keyword>
<gene>
    <name evidence="2" type="ORF">FHR36_000333</name>
</gene>
<name>A0ABT1IRI7_9ACTN</name>
<evidence type="ECO:0000313" key="3">
    <source>
        <dbReference type="Proteomes" id="UP001206483"/>
    </source>
</evidence>
<evidence type="ECO:0008006" key="4">
    <source>
        <dbReference type="Google" id="ProtNLM"/>
    </source>
</evidence>
<dbReference type="EMBL" id="JAMZDX010000001">
    <property type="protein sequence ID" value="MCP2307241.1"/>
    <property type="molecule type" value="Genomic_DNA"/>
</dbReference>
<dbReference type="Proteomes" id="UP001206483">
    <property type="component" value="Unassembled WGS sequence"/>
</dbReference>
<accession>A0ABT1IRI7</accession>
<dbReference type="RefSeq" id="WP_253793104.1">
    <property type="nucleotide sequence ID" value="NZ_JAMZDX010000001.1"/>
</dbReference>
<reference evidence="2 3" key="1">
    <citation type="submission" date="2022-06" db="EMBL/GenBank/DDBJ databases">
        <title>Sequencing the genomes of 1000 actinobacteria strains.</title>
        <authorList>
            <person name="Klenk H.-P."/>
        </authorList>
    </citation>
    <scope>NUCLEOTIDE SEQUENCE [LARGE SCALE GENOMIC DNA]</scope>
    <source>
        <strain evidence="2 3">DSM 41656</strain>
    </source>
</reference>
<proteinExistence type="predicted"/>
<feature type="transmembrane region" description="Helical" evidence="1">
    <location>
        <begin position="189"/>
        <end position="214"/>
    </location>
</feature>
<feature type="transmembrane region" description="Helical" evidence="1">
    <location>
        <begin position="42"/>
        <end position="62"/>
    </location>
</feature>